<proteinExistence type="inferred from homology"/>
<dbReference type="STRING" id="695850.A0A067CSP6"/>
<evidence type="ECO:0000313" key="12">
    <source>
        <dbReference type="Proteomes" id="UP000030745"/>
    </source>
</evidence>
<dbReference type="OMA" id="MATERMG"/>
<dbReference type="EMBL" id="KK583204">
    <property type="protein sequence ID" value="KDO29822.1"/>
    <property type="molecule type" value="Genomic_DNA"/>
</dbReference>
<dbReference type="SUPFAM" id="SSF143791">
    <property type="entry name" value="DUSP-like"/>
    <property type="match status" value="1"/>
</dbReference>
<keyword evidence="6" id="KW-0378">Hydrolase</keyword>
<dbReference type="GeneID" id="24140999"/>
<accession>A0A067CSP6</accession>
<dbReference type="InterPro" id="IPR035927">
    <property type="entry name" value="DUSP-like_sf"/>
</dbReference>
<dbReference type="PROSITE" id="PS51283">
    <property type="entry name" value="DUSP"/>
    <property type="match status" value="1"/>
</dbReference>
<comment type="similarity">
    <text evidence="2">Belongs to the peptidase C19 family.</text>
</comment>
<dbReference type="CDD" id="cd20104">
    <property type="entry name" value="MBT_PHF20L1-like"/>
    <property type="match status" value="1"/>
</dbReference>
<dbReference type="PANTHER" id="PTHR21646">
    <property type="entry name" value="UBIQUITIN CARBOXYL-TERMINAL HYDROLASE"/>
    <property type="match status" value="1"/>
</dbReference>
<protein>
    <recommendedName>
        <fullName evidence="3">ubiquitinyl hydrolase 1</fullName>
        <ecNumber evidence="3">3.4.19.12</ecNumber>
    </recommendedName>
</protein>
<dbReference type="InterPro" id="IPR038765">
    <property type="entry name" value="Papain-like_cys_pep_sf"/>
</dbReference>
<dbReference type="PROSITE" id="PS00972">
    <property type="entry name" value="USP_1"/>
    <property type="match status" value="1"/>
</dbReference>
<evidence type="ECO:0000256" key="2">
    <source>
        <dbReference type="ARBA" id="ARBA00009085"/>
    </source>
</evidence>
<evidence type="ECO:0000256" key="8">
    <source>
        <dbReference type="SAM" id="MobiDB-lite"/>
    </source>
</evidence>
<dbReference type="KEGG" id="spar:SPRG_19708"/>
<organism evidence="11 12">
    <name type="scientific">Saprolegnia parasitica (strain CBS 223.65)</name>
    <dbReference type="NCBI Taxonomy" id="695850"/>
    <lineage>
        <taxon>Eukaryota</taxon>
        <taxon>Sar</taxon>
        <taxon>Stramenopiles</taxon>
        <taxon>Oomycota</taxon>
        <taxon>Saprolegniomycetes</taxon>
        <taxon>Saprolegniales</taxon>
        <taxon>Saprolegniaceae</taxon>
        <taxon>Saprolegnia</taxon>
    </lineage>
</organism>
<dbReference type="Proteomes" id="UP000030745">
    <property type="component" value="Unassembled WGS sequence"/>
</dbReference>
<dbReference type="AlphaFoldDB" id="A0A067CSP6"/>
<evidence type="ECO:0000256" key="6">
    <source>
        <dbReference type="ARBA" id="ARBA00022801"/>
    </source>
</evidence>
<evidence type="ECO:0000256" key="1">
    <source>
        <dbReference type="ARBA" id="ARBA00000707"/>
    </source>
</evidence>
<evidence type="ECO:0000256" key="4">
    <source>
        <dbReference type="ARBA" id="ARBA00022670"/>
    </source>
</evidence>
<keyword evidence="12" id="KW-1185">Reference proteome</keyword>
<evidence type="ECO:0000256" key="7">
    <source>
        <dbReference type="ARBA" id="ARBA00022807"/>
    </source>
</evidence>
<dbReference type="InterPro" id="IPR050185">
    <property type="entry name" value="Ub_carboxyl-term_hydrolase"/>
</dbReference>
<dbReference type="Pfam" id="PF06337">
    <property type="entry name" value="DUSP"/>
    <property type="match status" value="1"/>
</dbReference>
<dbReference type="InterPro" id="IPR001394">
    <property type="entry name" value="Peptidase_C19_UCH"/>
</dbReference>
<dbReference type="EC" id="3.4.19.12" evidence="3"/>
<dbReference type="GO" id="GO:0006508">
    <property type="term" value="P:proteolysis"/>
    <property type="evidence" value="ECO:0007669"/>
    <property type="project" value="UniProtKB-KW"/>
</dbReference>
<dbReference type="GO" id="GO:0004843">
    <property type="term" value="F:cysteine-type deubiquitinase activity"/>
    <property type="evidence" value="ECO:0007669"/>
    <property type="project" value="UniProtKB-EC"/>
</dbReference>
<keyword evidence="7" id="KW-0788">Thiol protease</keyword>
<dbReference type="SUPFAM" id="SSF54001">
    <property type="entry name" value="Cysteine proteinases"/>
    <property type="match status" value="1"/>
</dbReference>
<keyword evidence="4" id="KW-0645">Protease</keyword>
<evidence type="ECO:0000313" key="11">
    <source>
        <dbReference type="EMBL" id="KDO29822.1"/>
    </source>
</evidence>
<dbReference type="RefSeq" id="XP_012199528.1">
    <property type="nucleotide sequence ID" value="XM_012344138.1"/>
</dbReference>
<dbReference type="InterPro" id="IPR016197">
    <property type="entry name" value="Chromo-like_dom_sf"/>
</dbReference>
<evidence type="ECO:0000256" key="3">
    <source>
        <dbReference type="ARBA" id="ARBA00012759"/>
    </source>
</evidence>
<dbReference type="PANTHER" id="PTHR21646:SF24">
    <property type="entry name" value="UBIQUITIN CARBOXYL-TERMINAL HYDROLASE"/>
    <property type="match status" value="1"/>
</dbReference>
<dbReference type="InterPro" id="IPR018200">
    <property type="entry name" value="USP_CS"/>
</dbReference>
<dbReference type="PROSITE" id="PS50235">
    <property type="entry name" value="USP_3"/>
    <property type="match status" value="1"/>
</dbReference>
<dbReference type="OrthoDB" id="292964at2759"/>
<evidence type="ECO:0000259" key="10">
    <source>
        <dbReference type="PROSITE" id="PS51283"/>
    </source>
</evidence>
<evidence type="ECO:0000256" key="5">
    <source>
        <dbReference type="ARBA" id="ARBA00022786"/>
    </source>
</evidence>
<gene>
    <name evidence="11" type="ORF">SPRG_19708</name>
</gene>
<feature type="region of interest" description="Disordered" evidence="8">
    <location>
        <begin position="25"/>
        <end position="60"/>
    </location>
</feature>
<sequence length="1041" mass="115058">MNNVDVCCMMDVGDKHLSAMRPVKELPGPEAASPEAKLPTLDRTSHGSSSETDDRRSEADRNTFAMSLPGAPMSGIAVQYLYARYVRAVDAASAAKFRLFQRHKDTPHRPLDLVGFTLLFPRLEALPHATLSSCYRLFRPYDAVTCIQVLQFLDLDPHRFVFDWFTASLSFPGGKLKKKNVMHRKELRLLLETAHVLSGVRDVGAEAFSEMLTRDAFAAALPPRLLKRLLAPFAIFPPPDDDDGNPRDAPSPSLQFAIAIEWWQTWRAYADPSDSNNDNHHDNNQHECAEPCPLSIHNQALADAMMASDTLVDGVDYVTVSPMTWHALQARFGGGPALPCYNGVYRLVTLAIALSEHDGRPSPQSRSLQAPPSARLVDLKDVAVALHHAIGDARLWCRDADANWVLVTSDLTAADVPSSDLLLEVRLTGQSDWPRDSLRTPRDFRPLRIGDAVDAFDCEQVWRPGVVHRVSTDGTRVLVSFVGFHAMYNEWIHHDSGKLQPRHSRTDDDDRGVSRLNPGYPGAVGLLNLGNTCFLNCAIQCLSATPVLRSYLLSTQYVGHINKTNPLGTKGKVVSAVASVLASLWTPTGAIPTTTVSPSALRKLVAKARPQFDGYDQQDAHEYMAALLDAIHEDVKRSTGFHEPTAADDAAWRAHVAGNHSIVTDVFHGLLQSQTVCDACGHTSVSHDPFLCFSLSIPIVLRCALRILVFRQNASSPVICDVALPSNEGALQRVLEDVGRQLRTLPSLLRLVHVQNHRFVRVLSPDTLVCDLCGVPFVLSLGSDRTTAELYAAVRDELSRVMAPTAAYSLGAMAMSNPRKTVELPCDATPFLRYVTPPEVVVLEWTSPPMYVDDYASALRPVTRHVPELTLRRCLESFMATERMGVDWACEQCQSTSGGSRYTDLARSPDILMLHLKRFHYSSVQHHKVNELVTFPLEGLDLSPYLHQVPSDVNSGLYDLYAVANHTGGLSEGHYTTYCRFDLPKNDDVMLESVVPTSHVWLCFDDEVVGEIPSSKVVSNAAYVLFYKRRLPSSTSQLYAL</sequence>
<dbReference type="InterPro" id="IPR028889">
    <property type="entry name" value="USP"/>
</dbReference>
<dbReference type="Gene3D" id="2.30.30.140">
    <property type="match status" value="1"/>
</dbReference>
<dbReference type="Gene3D" id="3.90.70.10">
    <property type="entry name" value="Cysteine proteinases"/>
    <property type="match status" value="2"/>
</dbReference>
<dbReference type="Pfam" id="PF00443">
    <property type="entry name" value="UCH"/>
    <property type="match status" value="1"/>
</dbReference>
<dbReference type="GO" id="GO:0016579">
    <property type="term" value="P:protein deubiquitination"/>
    <property type="evidence" value="ECO:0007669"/>
    <property type="project" value="InterPro"/>
</dbReference>
<keyword evidence="5" id="KW-0833">Ubl conjugation pathway</keyword>
<feature type="domain" description="USP" evidence="9">
    <location>
        <begin position="524"/>
        <end position="1030"/>
    </location>
</feature>
<dbReference type="InterPro" id="IPR006615">
    <property type="entry name" value="Pept_C19_DUSP"/>
</dbReference>
<dbReference type="SUPFAM" id="SSF54160">
    <property type="entry name" value="Chromo domain-like"/>
    <property type="match status" value="1"/>
</dbReference>
<dbReference type="PROSITE" id="PS00973">
    <property type="entry name" value="USP_2"/>
    <property type="match status" value="1"/>
</dbReference>
<evidence type="ECO:0000259" key="9">
    <source>
        <dbReference type="PROSITE" id="PS50235"/>
    </source>
</evidence>
<name>A0A067CSP6_SAPPC</name>
<feature type="domain" description="DUSP" evidence="10">
    <location>
        <begin position="217"/>
        <end position="344"/>
    </location>
</feature>
<comment type="catalytic activity">
    <reaction evidence="1">
        <text>Thiol-dependent hydrolysis of ester, thioester, amide, peptide and isopeptide bonds formed by the C-terminal Gly of ubiquitin (a 76-residue protein attached to proteins as an intracellular targeting signal).</text>
        <dbReference type="EC" id="3.4.19.12"/>
    </reaction>
</comment>
<dbReference type="VEuPathDB" id="FungiDB:SPRG_19708"/>
<dbReference type="Gene3D" id="3.30.2230.10">
    <property type="entry name" value="DUSP-like"/>
    <property type="match status" value="1"/>
</dbReference>
<reference evidence="11 12" key="1">
    <citation type="journal article" date="2013" name="PLoS Genet.">
        <title>Distinctive expansion of potential virulence genes in the genome of the oomycete fish pathogen Saprolegnia parasitica.</title>
        <authorList>
            <person name="Jiang R.H."/>
            <person name="de Bruijn I."/>
            <person name="Haas B.J."/>
            <person name="Belmonte R."/>
            <person name="Lobach L."/>
            <person name="Christie J."/>
            <person name="van den Ackerveken G."/>
            <person name="Bottin A."/>
            <person name="Bulone V."/>
            <person name="Diaz-Moreno S.M."/>
            <person name="Dumas B."/>
            <person name="Fan L."/>
            <person name="Gaulin E."/>
            <person name="Govers F."/>
            <person name="Grenville-Briggs L.J."/>
            <person name="Horner N.R."/>
            <person name="Levin J.Z."/>
            <person name="Mammella M."/>
            <person name="Meijer H.J."/>
            <person name="Morris P."/>
            <person name="Nusbaum C."/>
            <person name="Oome S."/>
            <person name="Phillips A.J."/>
            <person name="van Rooyen D."/>
            <person name="Rzeszutek E."/>
            <person name="Saraiva M."/>
            <person name="Secombes C.J."/>
            <person name="Seidl M.F."/>
            <person name="Snel B."/>
            <person name="Stassen J.H."/>
            <person name="Sykes S."/>
            <person name="Tripathy S."/>
            <person name="van den Berg H."/>
            <person name="Vega-Arreguin J.C."/>
            <person name="Wawra S."/>
            <person name="Young S.K."/>
            <person name="Zeng Q."/>
            <person name="Dieguez-Uribeondo J."/>
            <person name="Russ C."/>
            <person name="Tyler B.M."/>
            <person name="van West P."/>
        </authorList>
    </citation>
    <scope>NUCLEOTIDE SEQUENCE [LARGE SCALE GENOMIC DNA]</scope>
    <source>
        <strain evidence="11 12">CBS 223.65</strain>
    </source>
</reference>